<dbReference type="AlphaFoldDB" id="A0A0F9D2A5"/>
<evidence type="ECO:0000313" key="1">
    <source>
        <dbReference type="EMBL" id="KKL06208.1"/>
    </source>
</evidence>
<accession>A0A0F9D2A5</accession>
<dbReference type="EMBL" id="LAZR01043804">
    <property type="protein sequence ID" value="KKL06208.1"/>
    <property type="molecule type" value="Genomic_DNA"/>
</dbReference>
<sequence length="202" mass="21362">MVFQAVPDTAECVLEFLANTVTMKNVIHALKPGGYSLADLTVLADTVDASIAAAWLGQMSQDVTYVQVTVRGLAFENDLEVTVNTSSAAGTVLAPALPGNVTMAVKKSSGLTGRSARGRLFWIGLTAGQLDANENQVGVVAAADIVSNIDSLRASIAGTVWSPVIVSRFLNKVKRPFGITFPWIANSTVDRNVDSMRPRLLG</sequence>
<protein>
    <submittedName>
        <fullName evidence="1">Uncharacterized protein</fullName>
    </submittedName>
</protein>
<reference evidence="1" key="1">
    <citation type="journal article" date="2015" name="Nature">
        <title>Complex archaea that bridge the gap between prokaryotes and eukaryotes.</title>
        <authorList>
            <person name="Spang A."/>
            <person name="Saw J.H."/>
            <person name="Jorgensen S.L."/>
            <person name="Zaremba-Niedzwiedzka K."/>
            <person name="Martijn J."/>
            <person name="Lind A.E."/>
            <person name="van Eijk R."/>
            <person name="Schleper C."/>
            <person name="Guy L."/>
            <person name="Ettema T.J."/>
        </authorList>
    </citation>
    <scope>NUCLEOTIDE SEQUENCE</scope>
</reference>
<name>A0A0F9D2A5_9ZZZZ</name>
<organism evidence="1">
    <name type="scientific">marine sediment metagenome</name>
    <dbReference type="NCBI Taxonomy" id="412755"/>
    <lineage>
        <taxon>unclassified sequences</taxon>
        <taxon>metagenomes</taxon>
        <taxon>ecological metagenomes</taxon>
    </lineage>
</organism>
<proteinExistence type="predicted"/>
<comment type="caution">
    <text evidence="1">The sequence shown here is derived from an EMBL/GenBank/DDBJ whole genome shotgun (WGS) entry which is preliminary data.</text>
</comment>
<gene>
    <name evidence="1" type="ORF">LCGC14_2598340</name>
</gene>